<keyword evidence="2" id="KW-0732">Signal</keyword>
<name>A0ABD1YEG4_9MARC</name>
<reference evidence="3 4" key="1">
    <citation type="submission" date="2024-09" db="EMBL/GenBank/DDBJ databases">
        <title>Chromosome-scale assembly of Riccia fluitans.</title>
        <authorList>
            <person name="Paukszto L."/>
            <person name="Sawicki J."/>
            <person name="Karawczyk K."/>
            <person name="Piernik-Szablinska J."/>
            <person name="Szczecinska M."/>
            <person name="Mazdziarz M."/>
        </authorList>
    </citation>
    <scope>NUCLEOTIDE SEQUENCE [LARGE SCALE GENOMIC DNA]</scope>
    <source>
        <strain evidence="3">Rf_01</strain>
        <tissue evidence="3">Aerial parts of the thallus</tissue>
    </source>
</reference>
<keyword evidence="4" id="KW-1185">Reference proteome</keyword>
<dbReference type="EMBL" id="JBHFFA010000004">
    <property type="protein sequence ID" value="KAL2629171.1"/>
    <property type="molecule type" value="Genomic_DNA"/>
</dbReference>
<dbReference type="Proteomes" id="UP001605036">
    <property type="component" value="Unassembled WGS sequence"/>
</dbReference>
<accession>A0ABD1YEG4</accession>
<proteinExistence type="predicted"/>
<evidence type="ECO:0000256" key="2">
    <source>
        <dbReference type="SAM" id="SignalP"/>
    </source>
</evidence>
<dbReference type="AlphaFoldDB" id="A0ABD1YEG4"/>
<keyword evidence="1" id="KW-0472">Membrane</keyword>
<organism evidence="3 4">
    <name type="scientific">Riccia fluitans</name>
    <dbReference type="NCBI Taxonomy" id="41844"/>
    <lineage>
        <taxon>Eukaryota</taxon>
        <taxon>Viridiplantae</taxon>
        <taxon>Streptophyta</taxon>
        <taxon>Embryophyta</taxon>
        <taxon>Marchantiophyta</taxon>
        <taxon>Marchantiopsida</taxon>
        <taxon>Marchantiidae</taxon>
        <taxon>Marchantiales</taxon>
        <taxon>Ricciaceae</taxon>
        <taxon>Riccia</taxon>
    </lineage>
</organism>
<keyword evidence="1" id="KW-1133">Transmembrane helix</keyword>
<evidence type="ECO:0000313" key="4">
    <source>
        <dbReference type="Proteomes" id="UP001605036"/>
    </source>
</evidence>
<feature type="transmembrane region" description="Helical" evidence="1">
    <location>
        <begin position="80"/>
        <end position="101"/>
    </location>
</feature>
<comment type="caution">
    <text evidence="3">The sequence shown here is derived from an EMBL/GenBank/DDBJ whole genome shotgun (WGS) entry which is preliminary data.</text>
</comment>
<gene>
    <name evidence="3" type="ORF">R1flu_013857</name>
</gene>
<keyword evidence="1" id="KW-0812">Transmembrane</keyword>
<evidence type="ECO:0000313" key="3">
    <source>
        <dbReference type="EMBL" id="KAL2629171.1"/>
    </source>
</evidence>
<protein>
    <recommendedName>
        <fullName evidence="5">Transmembrane protein</fullName>
    </recommendedName>
</protein>
<evidence type="ECO:0000256" key="1">
    <source>
        <dbReference type="SAM" id="Phobius"/>
    </source>
</evidence>
<sequence>MALNSPLCQKICVAVLIVMFFASYALEPAKGGSTETSVSTITVGMVDVKVSQSFPGEIGSVKTVARRGTGKRNSGARVSASAGTVWAAATAFIIGTMIPFLS</sequence>
<feature type="chain" id="PRO_5044831531" description="Transmembrane protein" evidence="2">
    <location>
        <begin position="26"/>
        <end position="102"/>
    </location>
</feature>
<feature type="signal peptide" evidence="2">
    <location>
        <begin position="1"/>
        <end position="25"/>
    </location>
</feature>
<evidence type="ECO:0008006" key="5">
    <source>
        <dbReference type="Google" id="ProtNLM"/>
    </source>
</evidence>